<evidence type="ECO:0000256" key="3">
    <source>
        <dbReference type="ARBA" id="ARBA00022679"/>
    </source>
</evidence>
<feature type="binding site" evidence="7">
    <location>
        <position position="153"/>
    </location>
    <ligand>
        <name>a 1,2-diacyl-sn-glycero-3-phospho-(1'-sn-glycerol)</name>
        <dbReference type="ChEBI" id="CHEBI:64716"/>
    </ligand>
</feature>
<dbReference type="AlphaFoldDB" id="A0A9D0ZF52"/>
<feature type="region of interest" description="Disordered" evidence="8">
    <location>
        <begin position="296"/>
        <end position="374"/>
    </location>
</feature>
<proteinExistence type="inferred from homology"/>
<dbReference type="NCBIfam" id="TIGR00544">
    <property type="entry name" value="lgt"/>
    <property type="match status" value="1"/>
</dbReference>
<feature type="transmembrane region" description="Helical" evidence="7">
    <location>
        <begin position="109"/>
        <end position="127"/>
    </location>
</feature>
<comment type="function">
    <text evidence="7">Catalyzes the transfer of the diacylglyceryl group from phosphatidylglycerol to the sulfhydryl group of the N-terminal cysteine of a prolipoprotein, the first step in the formation of mature lipoproteins.</text>
</comment>
<evidence type="ECO:0000256" key="8">
    <source>
        <dbReference type="SAM" id="MobiDB-lite"/>
    </source>
</evidence>
<evidence type="ECO:0000313" key="10">
    <source>
        <dbReference type="Proteomes" id="UP000824262"/>
    </source>
</evidence>
<keyword evidence="3 7" id="KW-0808">Transferase</keyword>
<evidence type="ECO:0000313" key="9">
    <source>
        <dbReference type="EMBL" id="HIQ79149.1"/>
    </source>
</evidence>
<feature type="transmembrane region" description="Helical" evidence="7">
    <location>
        <begin position="134"/>
        <end position="155"/>
    </location>
</feature>
<comment type="caution">
    <text evidence="9">The sequence shown here is derived from an EMBL/GenBank/DDBJ whole genome shotgun (WGS) entry which is preliminary data.</text>
</comment>
<comment type="pathway">
    <text evidence="7">Protein modification; lipoprotein biosynthesis (diacylglyceryl transfer).</text>
</comment>
<dbReference type="GO" id="GO:0042158">
    <property type="term" value="P:lipoprotein biosynthetic process"/>
    <property type="evidence" value="ECO:0007669"/>
    <property type="project" value="UniProtKB-UniRule"/>
</dbReference>
<keyword evidence="4 7" id="KW-0812">Transmembrane</keyword>
<accession>A0A9D0ZF52</accession>
<dbReference type="EC" id="2.5.1.145" evidence="7"/>
<feature type="compositionally biased region" description="Basic and acidic residues" evidence="8">
    <location>
        <begin position="353"/>
        <end position="374"/>
    </location>
</feature>
<feature type="transmembrane region" description="Helical" evidence="7">
    <location>
        <begin position="68"/>
        <end position="89"/>
    </location>
</feature>
<feature type="compositionally biased region" description="Low complexity" evidence="8">
    <location>
        <begin position="313"/>
        <end position="340"/>
    </location>
</feature>
<dbReference type="Pfam" id="PF01790">
    <property type="entry name" value="LGT"/>
    <property type="match status" value="1"/>
</dbReference>
<dbReference type="PROSITE" id="PS01311">
    <property type="entry name" value="LGT"/>
    <property type="match status" value="1"/>
</dbReference>
<dbReference type="GO" id="GO:0005886">
    <property type="term" value="C:plasma membrane"/>
    <property type="evidence" value="ECO:0007669"/>
    <property type="project" value="UniProtKB-SubCell"/>
</dbReference>
<evidence type="ECO:0000256" key="2">
    <source>
        <dbReference type="ARBA" id="ARBA00022475"/>
    </source>
</evidence>
<sequence>MDSIPTMMRDAAISFPMLGDWSVNFPASFEVFGFRIYLYGVVMAIAFIVAVLYAAHKAPKVGIKGDDIYSLVLWVLPMAIIGCRLYYVASEWDRYKDNLIEILYIRDGGIAMYGGIIAGVITVYIWSRAKKIPVGATLDIAGSALILGQVIGRWANFVNREAFGYQTDIFCRMGLTRPGEATVYVHPTFLYESLWNLAGFLIINFFWLKKDRRKYDGQVFIFYAMWYGAGRSWIEGLRTDSLYIPGTDLRVSQVVAAVSMIAGLIILLYNSARRHREPYVLRAAVAAAAPAAQAADTAAEAPAEGAESEPAETAEAAAPAAETAEAAAAPETGTAAEAGPVETENSADEPDSDSAHKGDNIDKTESTQEENKNA</sequence>
<dbReference type="HAMAP" id="MF_01147">
    <property type="entry name" value="Lgt"/>
    <property type="match status" value="1"/>
</dbReference>
<name>A0A9D0ZF52_9FIRM</name>
<reference evidence="9" key="1">
    <citation type="submission" date="2020-10" db="EMBL/GenBank/DDBJ databases">
        <authorList>
            <person name="Gilroy R."/>
        </authorList>
    </citation>
    <scope>NUCLEOTIDE SEQUENCE</scope>
    <source>
        <strain evidence="9">ChiBcolR7-354</strain>
    </source>
</reference>
<evidence type="ECO:0000256" key="5">
    <source>
        <dbReference type="ARBA" id="ARBA00022989"/>
    </source>
</evidence>
<gene>
    <name evidence="7 9" type="primary">lgt</name>
    <name evidence="9" type="ORF">IAB77_07815</name>
</gene>
<evidence type="ECO:0000256" key="6">
    <source>
        <dbReference type="ARBA" id="ARBA00023136"/>
    </source>
</evidence>
<dbReference type="EMBL" id="DVGA01000081">
    <property type="protein sequence ID" value="HIQ79149.1"/>
    <property type="molecule type" value="Genomic_DNA"/>
</dbReference>
<feature type="transmembrane region" description="Helical" evidence="7">
    <location>
        <begin position="254"/>
        <end position="272"/>
    </location>
</feature>
<evidence type="ECO:0000256" key="7">
    <source>
        <dbReference type="HAMAP-Rule" id="MF_01147"/>
    </source>
</evidence>
<evidence type="ECO:0000256" key="1">
    <source>
        <dbReference type="ARBA" id="ARBA00007150"/>
    </source>
</evidence>
<evidence type="ECO:0000256" key="4">
    <source>
        <dbReference type="ARBA" id="ARBA00022692"/>
    </source>
</evidence>
<comment type="catalytic activity">
    <reaction evidence="7">
        <text>L-cysteinyl-[prolipoprotein] + a 1,2-diacyl-sn-glycero-3-phospho-(1'-sn-glycerol) = an S-1,2-diacyl-sn-glyceryl-L-cysteinyl-[prolipoprotein] + sn-glycerol 1-phosphate + H(+)</text>
        <dbReference type="Rhea" id="RHEA:56712"/>
        <dbReference type="Rhea" id="RHEA-COMP:14679"/>
        <dbReference type="Rhea" id="RHEA-COMP:14680"/>
        <dbReference type="ChEBI" id="CHEBI:15378"/>
        <dbReference type="ChEBI" id="CHEBI:29950"/>
        <dbReference type="ChEBI" id="CHEBI:57685"/>
        <dbReference type="ChEBI" id="CHEBI:64716"/>
        <dbReference type="ChEBI" id="CHEBI:140658"/>
        <dbReference type="EC" id="2.5.1.145"/>
    </reaction>
</comment>
<dbReference type="PANTHER" id="PTHR30589">
    <property type="entry name" value="PROLIPOPROTEIN DIACYLGLYCERYL TRANSFERASE"/>
    <property type="match status" value="1"/>
</dbReference>
<feature type="transmembrane region" description="Helical" evidence="7">
    <location>
        <begin position="215"/>
        <end position="234"/>
    </location>
</feature>
<dbReference type="Proteomes" id="UP000824262">
    <property type="component" value="Unassembled WGS sequence"/>
</dbReference>
<feature type="compositionally biased region" description="Low complexity" evidence="8">
    <location>
        <begin position="296"/>
        <end position="305"/>
    </location>
</feature>
<protein>
    <recommendedName>
        <fullName evidence="7">Phosphatidylglycerol--prolipoprotein diacylglyceryl transferase</fullName>
        <ecNumber evidence="7">2.5.1.145</ecNumber>
    </recommendedName>
</protein>
<dbReference type="InterPro" id="IPR001640">
    <property type="entry name" value="Lgt"/>
</dbReference>
<comment type="subcellular location">
    <subcellularLocation>
        <location evidence="7">Cell membrane</location>
        <topology evidence="7">Multi-pass membrane protein</topology>
    </subcellularLocation>
</comment>
<dbReference type="PANTHER" id="PTHR30589:SF0">
    <property type="entry name" value="PHOSPHATIDYLGLYCEROL--PROLIPOPROTEIN DIACYLGLYCERYL TRANSFERASE"/>
    <property type="match status" value="1"/>
</dbReference>
<keyword evidence="6 7" id="KW-0472">Membrane</keyword>
<organism evidence="9 10">
    <name type="scientific">Candidatus Scatomorpha intestinavium</name>
    <dbReference type="NCBI Taxonomy" id="2840922"/>
    <lineage>
        <taxon>Bacteria</taxon>
        <taxon>Bacillati</taxon>
        <taxon>Bacillota</taxon>
        <taxon>Clostridia</taxon>
        <taxon>Eubacteriales</taxon>
        <taxon>Candidatus Scatomorpha</taxon>
    </lineage>
</organism>
<feature type="transmembrane region" description="Helical" evidence="7">
    <location>
        <begin position="189"/>
        <end position="208"/>
    </location>
</feature>
<reference evidence="9" key="2">
    <citation type="journal article" date="2021" name="PeerJ">
        <title>Extensive microbial diversity within the chicken gut microbiome revealed by metagenomics and culture.</title>
        <authorList>
            <person name="Gilroy R."/>
            <person name="Ravi A."/>
            <person name="Getino M."/>
            <person name="Pursley I."/>
            <person name="Horton D.L."/>
            <person name="Alikhan N.F."/>
            <person name="Baker D."/>
            <person name="Gharbi K."/>
            <person name="Hall N."/>
            <person name="Watson M."/>
            <person name="Adriaenssens E.M."/>
            <person name="Foster-Nyarko E."/>
            <person name="Jarju S."/>
            <person name="Secka A."/>
            <person name="Antonio M."/>
            <person name="Oren A."/>
            <person name="Chaudhuri R.R."/>
            <person name="La Ragione R."/>
            <person name="Hildebrand F."/>
            <person name="Pallen M.J."/>
        </authorList>
    </citation>
    <scope>NUCLEOTIDE SEQUENCE</scope>
    <source>
        <strain evidence="9">ChiBcolR7-354</strain>
    </source>
</reference>
<keyword evidence="2 7" id="KW-1003">Cell membrane</keyword>
<comment type="similarity">
    <text evidence="1 7">Belongs to the Lgt family.</text>
</comment>
<keyword evidence="5 7" id="KW-1133">Transmembrane helix</keyword>
<feature type="transmembrane region" description="Helical" evidence="7">
    <location>
        <begin position="36"/>
        <end position="56"/>
    </location>
</feature>
<dbReference type="GO" id="GO:0008961">
    <property type="term" value="F:phosphatidylglycerol-prolipoprotein diacylglyceryl transferase activity"/>
    <property type="evidence" value="ECO:0007669"/>
    <property type="project" value="UniProtKB-UniRule"/>
</dbReference>